<name>A0ACA9RPF2_9GLOM</name>
<comment type="caution">
    <text evidence="1">The sequence shown here is derived from an EMBL/GenBank/DDBJ whole genome shotgun (WGS) entry which is preliminary data.</text>
</comment>
<accession>A0ACA9RPF2</accession>
<gene>
    <name evidence="1" type="ORF">RPERSI_LOCUS21392</name>
</gene>
<proteinExistence type="predicted"/>
<reference evidence="1" key="1">
    <citation type="submission" date="2021-06" db="EMBL/GenBank/DDBJ databases">
        <authorList>
            <person name="Kallberg Y."/>
            <person name="Tangrot J."/>
            <person name="Rosling A."/>
        </authorList>
    </citation>
    <scope>NUCLEOTIDE SEQUENCE</scope>
    <source>
        <strain evidence="1">MA461A</strain>
    </source>
</reference>
<evidence type="ECO:0000313" key="2">
    <source>
        <dbReference type="Proteomes" id="UP000789920"/>
    </source>
</evidence>
<organism evidence="1 2">
    <name type="scientific">Racocetra persica</name>
    <dbReference type="NCBI Taxonomy" id="160502"/>
    <lineage>
        <taxon>Eukaryota</taxon>
        <taxon>Fungi</taxon>
        <taxon>Fungi incertae sedis</taxon>
        <taxon>Mucoromycota</taxon>
        <taxon>Glomeromycotina</taxon>
        <taxon>Glomeromycetes</taxon>
        <taxon>Diversisporales</taxon>
        <taxon>Gigasporaceae</taxon>
        <taxon>Racocetra</taxon>
    </lineage>
</organism>
<sequence>SSDMDRVTANAYDTSIERSKTEDIIRHIKNLIDEASLKNINIKALVFDSAGEYTAAQHHL</sequence>
<protein>
    <submittedName>
        <fullName evidence="1">35741_t:CDS:1</fullName>
    </submittedName>
</protein>
<dbReference type="EMBL" id="CAJVQC010062575">
    <property type="protein sequence ID" value="CAG8802796.1"/>
    <property type="molecule type" value="Genomic_DNA"/>
</dbReference>
<dbReference type="Proteomes" id="UP000789920">
    <property type="component" value="Unassembled WGS sequence"/>
</dbReference>
<feature type="non-terminal residue" evidence="1">
    <location>
        <position position="1"/>
    </location>
</feature>
<evidence type="ECO:0000313" key="1">
    <source>
        <dbReference type="EMBL" id="CAG8802796.1"/>
    </source>
</evidence>
<keyword evidence="2" id="KW-1185">Reference proteome</keyword>